<feature type="domain" description="Macro" evidence="1">
    <location>
        <begin position="701"/>
        <end position="878"/>
    </location>
</feature>
<evidence type="ECO:0000259" key="1">
    <source>
        <dbReference type="PROSITE" id="PS51154"/>
    </source>
</evidence>
<proteinExistence type="predicted"/>
<name>A0ABY1AC19_9LACO</name>
<dbReference type="PANTHER" id="PTHR11106:SF27">
    <property type="entry name" value="MACRO DOMAIN-CONTAINING PROTEIN"/>
    <property type="match status" value="1"/>
</dbReference>
<protein>
    <submittedName>
        <fullName evidence="2">O-acetyl-ADP-ribose deacetylase (Regulator of RNase III), contains Macro domain</fullName>
    </submittedName>
</protein>
<dbReference type="PROSITE" id="PS51154">
    <property type="entry name" value="MACRO"/>
    <property type="match status" value="1"/>
</dbReference>
<gene>
    <name evidence="2" type="ORF">SAMN05216431_107105</name>
</gene>
<comment type="caution">
    <text evidence="2">The sequence shown here is derived from an EMBL/GenBank/DDBJ whole genome shotgun (WGS) entry which is preliminary data.</text>
</comment>
<dbReference type="SUPFAM" id="SSF52949">
    <property type="entry name" value="Macro domain-like"/>
    <property type="match status" value="1"/>
</dbReference>
<dbReference type="InterPro" id="IPR043472">
    <property type="entry name" value="Macro_dom-like"/>
</dbReference>
<dbReference type="PANTHER" id="PTHR11106">
    <property type="entry name" value="GANGLIOSIDE INDUCED DIFFERENTIATION ASSOCIATED PROTEIN 2-RELATED"/>
    <property type="match status" value="1"/>
</dbReference>
<dbReference type="Pfam" id="PF01661">
    <property type="entry name" value="Macro"/>
    <property type="match status" value="1"/>
</dbReference>
<accession>A0ABY1AC19</accession>
<organism evidence="2 3">
    <name type="scientific">Ligilactobacillus ruminis</name>
    <dbReference type="NCBI Taxonomy" id="1623"/>
    <lineage>
        <taxon>Bacteria</taxon>
        <taxon>Bacillati</taxon>
        <taxon>Bacillota</taxon>
        <taxon>Bacilli</taxon>
        <taxon>Lactobacillales</taxon>
        <taxon>Lactobacillaceae</taxon>
        <taxon>Ligilactobacillus</taxon>
    </lineage>
</organism>
<dbReference type="InterPro" id="IPR002589">
    <property type="entry name" value="Macro_dom"/>
</dbReference>
<sequence>MGAQTILEKLLALVPDFEKCQQTADLDFIKNVYSKLLNMWIDFAHENQTLLSADYQKQLKIQMVAGKKQFIVENETDLTNVLRYLLTKKDFETVNLLLSDGTMLKWILTLVNQSQLIPPIDMGKLTQKQARNLKLQAFARQNFKLLAQKKLTAKELLKQCYLMQLKYDNVDELFLVDEQHTKHLLKIDDPELLGASLFHLALQAEIKQTPFDANLALRILARLVTVTNSLLVKNGFGLPIASFCLDSFKNDYLGNVAVHQQLILQKDGTFKLTVYDEQGSVKRHLERQYPENELNQLLNRLFEMLTKKAKTADTYYLKGEYIAVFTDTKGQKLLDSGAFFEKEAETLSDFLRDYFDLPELVLFDGRDQQNPLEKITLYYHHTSPQDLDYQEILELDKVNQTVRYLRTLGTDAKWDYRIFDPQNVTALFDQFQNQNFLTQVEGENESQLAEKDHYHYRMELSYRYGKAETITGVFTKDGLPKDFGEFAKYVLDFFEDGNFFEAVNPGVFGRPIKHKGDLGFVKVSFSPESKKKYTYLCDFDVDVGDFVVALANDYYTIVRVEELLYAQPQNAPYDLAKIKKIVRKATPQDVEAYENDGEIKVESPQKDKKAQMDAELELVRELKNYELTKNKQAVWLALKHCVKEDLLVAFDDENKIIYTAQVEKLLPQAQDLKFDYLKNLLKDEPQLKFNAPTSTFSWQNNDFAQLEALPQVGIQAVNASVLDLNVGALVNAANESLLGGGGVDGAIHQAAGPELKAYCKALLGCPTGQAKVTPSFKLKNTDYIIHAVGPVFKAQPKDYANLASCYQASLDLALQKHVLSIAFPCIATGAYGFPLDEAAKIALETVVAWVRQHPDIYLQIYFCCYRQEELQSYHKILK</sequence>
<evidence type="ECO:0000313" key="3">
    <source>
        <dbReference type="Proteomes" id="UP000182089"/>
    </source>
</evidence>
<dbReference type="EMBL" id="FOCC01000007">
    <property type="protein sequence ID" value="SEM72565.1"/>
    <property type="molecule type" value="Genomic_DNA"/>
</dbReference>
<dbReference type="Proteomes" id="UP000182089">
    <property type="component" value="Unassembled WGS sequence"/>
</dbReference>
<evidence type="ECO:0000313" key="2">
    <source>
        <dbReference type="EMBL" id="SEM72565.1"/>
    </source>
</evidence>
<dbReference type="SMART" id="SM00506">
    <property type="entry name" value="A1pp"/>
    <property type="match status" value="1"/>
</dbReference>
<dbReference type="Gene3D" id="3.40.220.10">
    <property type="entry name" value="Leucine Aminopeptidase, subunit E, domain 1"/>
    <property type="match status" value="1"/>
</dbReference>
<reference evidence="2 3" key="1">
    <citation type="submission" date="2016-10" db="EMBL/GenBank/DDBJ databases">
        <authorList>
            <person name="Varghese N."/>
            <person name="Submissions S."/>
        </authorList>
    </citation>
    <scope>NUCLEOTIDE SEQUENCE [LARGE SCALE GENOMIC DNA]</scope>
    <source>
        <strain evidence="2 3">WC1T17</strain>
    </source>
</reference>
<dbReference type="CDD" id="cd02908">
    <property type="entry name" value="Macro_OAADPr_deacetylase"/>
    <property type="match status" value="1"/>
</dbReference>